<protein>
    <submittedName>
        <fullName evidence="1">Phage tail protein</fullName>
    </submittedName>
</protein>
<organism evidence="1 2">
    <name type="scientific">Rouxiella badensis</name>
    <dbReference type="NCBI Taxonomy" id="1646377"/>
    <lineage>
        <taxon>Bacteria</taxon>
        <taxon>Pseudomonadati</taxon>
        <taxon>Pseudomonadota</taxon>
        <taxon>Gammaproteobacteria</taxon>
        <taxon>Enterobacterales</taxon>
        <taxon>Yersiniaceae</taxon>
        <taxon>Rouxiella</taxon>
    </lineage>
</organism>
<dbReference type="Pfam" id="PF10076">
    <property type="entry name" value="Phage_Mu_Gp48"/>
    <property type="match status" value="1"/>
</dbReference>
<comment type="caution">
    <text evidence="1">The sequence shown here is derived from an EMBL/GenBank/DDBJ whole genome shotgun (WGS) entry which is preliminary data.</text>
</comment>
<dbReference type="EMBL" id="MRWE01000038">
    <property type="protein sequence ID" value="ORJ23967.1"/>
    <property type="molecule type" value="Genomic_DNA"/>
</dbReference>
<evidence type="ECO:0000313" key="2">
    <source>
        <dbReference type="Proteomes" id="UP000192536"/>
    </source>
</evidence>
<keyword evidence="2" id="KW-1185">Reference proteome</keyword>
<dbReference type="RefSeq" id="WP_084913126.1">
    <property type="nucleotide sequence ID" value="NZ_MRWE01000038.1"/>
</dbReference>
<reference evidence="1 2" key="1">
    <citation type="journal article" date="2017" name="Int. J. Syst. Evol. Microbiol.">
        <title>Rouxiella badensis sp. nov. and Rouxiella silvae sp. nov. isolated from peat bog soil in Germany and emendation of the genus description.</title>
        <authorList>
            <person name="Le Fleche-Mateos A."/>
            <person name="Kugler J.H."/>
            <person name="Hansen S.H."/>
            <person name="Syldatk C."/>
            <person name="Hausmann R."/>
            <person name="Lomprez F."/>
            <person name="Vandenbogaert M."/>
            <person name="Manuguerra J.C."/>
            <person name="Grimont P.A."/>
        </authorList>
    </citation>
    <scope>NUCLEOTIDE SEQUENCE [LARGE SCALE GENOMIC DNA]</scope>
    <source>
        <strain evidence="1 2">DSM 100043</strain>
    </source>
</reference>
<evidence type="ECO:0000313" key="1">
    <source>
        <dbReference type="EMBL" id="ORJ23967.1"/>
    </source>
</evidence>
<dbReference type="InterPro" id="IPR018755">
    <property type="entry name" value="Phage_Mu_Gp48"/>
</dbReference>
<gene>
    <name evidence="1" type="ORF">BS640_18880</name>
</gene>
<accession>A0A1X0WAY7</accession>
<dbReference type="STRING" id="1646377.BS640_18880"/>
<proteinExistence type="predicted"/>
<dbReference type="AlphaFoldDB" id="A0A1X0WAY7"/>
<dbReference type="Proteomes" id="UP000192536">
    <property type="component" value="Unassembled WGS sequence"/>
</dbReference>
<sequence>MSQFTVEEYTGGLQSLMPTGQVWPRDSDSVQTAVLTAWANEFQQSDSDALSLLAGAFPSTATTMLAEWESTLGLPDACAIGETDSIALRQNAVTTKLTTVGGQSIDYFVAQAAALGYSIAITQYRPARAGLSACGAAINGDDWPFVMLVTAPDTTITTAQAGVNYAGDPLRSWGNKILECRINSIAPSHVIVKYAYIDFGFDDQTVYELTSEFCKYLDTSMSLLK</sequence>
<name>A0A1X0WAY7_9GAMM</name>